<keyword evidence="2" id="KW-0496">Mitochondrion</keyword>
<dbReference type="EMBL" id="VRVR01000007">
    <property type="protein sequence ID" value="KAF0852980.1"/>
    <property type="molecule type" value="Genomic_DNA"/>
</dbReference>
<keyword evidence="2" id="KW-0249">Electron transport</keyword>
<dbReference type="Proteomes" id="UP000799049">
    <property type="component" value="Unassembled WGS sequence"/>
</dbReference>
<comment type="caution">
    <text evidence="3">The sequence shown here is derived from an EMBL/GenBank/DDBJ whole genome shotgun (WGS) entry which is preliminary data.</text>
</comment>
<evidence type="ECO:0000256" key="2">
    <source>
        <dbReference type="RuleBase" id="RU363103"/>
    </source>
</evidence>
<dbReference type="PANTHER" id="PTHR12910">
    <property type="entry name" value="NADH-UBIQUINONE OXIDOREDUCTASE SUBUNIT B17.2"/>
    <property type="match status" value="1"/>
</dbReference>
<keyword evidence="2" id="KW-0679">Respiratory chain</keyword>
<dbReference type="PANTHER" id="PTHR12910:SF2">
    <property type="entry name" value="NADH DEHYDROGENASE [UBIQUINONE] 1 ALPHA SUBCOMPLEX SUBUNIT 12"/>
    <property type="match status" value="1"/>
</dbReference>
<evidence type="ECO:0000313" key="4">
    <source>
        <dbReference type="Proteomes" id="UP000799049"/>
    </source>
</evidence>
<comment type="function">
    <text evidence="2">Accessory subunit of the mitochondrial membrane respiratory chain NADH dehydrogenase (Complex I), that is believed not to be involved in catalysis. Complex I functions in the transfer of electrons from NADH to the respiratory chain. The immediate electron acceptor for the enzyme is believed to be ubiquinone.</text>
</comment>
<dbReference type="GO" id="GO:0006979">
    <property type="term" value="P:response to oxidative stress"/>
    <property type="evidence" value="ECO:0007669"/>
    <property type="project" value="TreeGrafter"/>
</dbReference>
<evidence type="ECO:0000313" key="3">
    <source>
        <dbReference type="EMBL" id="KAF0852980.1"/>
    </source>
</evidence>
<dbReference type="GO" id="GO:0005743">
    <property type="term" value="C:mitochondrial inner membrane"/>
    <property type="evidence" value="ECO:0007669"/>
    <property type="project" value="UniProtKB-SubCell"/>
</dbReference>
<keyword evidence="2" id="KW-0472">Membrane</keyword>
<dbReference type="AlphaFoldDB" id="A0A8K0AHH2"/>
<organism evidence="3 4">
    <name type="scientific">Andalucia godoyi</name>
    <name type="common">Flagellate</name>
    <dbReference type="NCBI Taxonomy" id="505711"/>
    <lineage>
        <taxon>Eukaryota</taxon>
        <taxon>Discoba</taxon>
        <taxon>Jakobida</taxon>
        <taxon>Andalucina</taxon>
        <taxon>Andaluciidae</taxon>
        <taxon>Andalucia</taxon>
    </lineage>
</organism>
<dbReference type="GO" id="GO:0045271">
    <property type="term" value="C:respiratory chain complex I"/>
    <property type="evidence" value="ECO:0007669"/>
    <property type="project" value="InterPro"/>
</dbReference>
<gene>
    <name evidence="3" type="ORF">ANDGO_00286</name>
</gene>
<protein>
    <recommendedName>
        <fullName evidence="2">NADH dehydrogenase [ubiquinone] 1 alpha subcomplex subunit 12</fullName>
    </recommendedName>
</protein>
<evidence type="ECO:0000256" key="1">
    <source>
        <dbReference type="ARBA" id="ARBA00007355"/>
    </source>
</evidence>
<dbReference type="InterPro" id="IPR007763">
    <property type="entry name" value="NDUFA12"/>
</dbReference>
<name>A0A8K0AHH2_ANDGO</name>
<accession>A0A8K0AHH2</accession>
<keyword evidence="2" id="KW-0999">Mitochondrion inner membrane</keyword>
<proteinExistence type="inferred from homology"/>
<comment type="similarity">
    <text evidence="1 2">Belongs to the complex I NDUFA12 subunit family.</text>
</comment>
<dbReference type="OrthoDB" id="274641at2759"/>
<dbReference type="Pfam" id="PF05071">
    <property type="entry name" value="NDUFA12"/>
    <property type="match status" value="1"/>
</dbReference>
<keyword evidence="2" id="KW-0813">Transport</keyword>
<reference evidence="3" key="1">
    <citation type="submission" date="2019-09" db="EMBL/GenBank/DDBJ databases">
        <title>The Mitochondrial Proteome of the Jakobid, Andalucia godoyi, a Protist With the Most Gene-Rich and Bacteria-Like Mitochondrial Genome.</title>
        <authorList>
            <person name="Gray M.W."/>
            <person name="Burger G."/>
            <person name="Derelle R."/>
            <person name="Klimes V."/>
            <person name="Leger M."/>
            <person name="Sarrasin M."/>
            <person name="Vlcek C."/>
            <person name="Roger A.J."/>
            <person name="Elias M."/>
            <person name="Lang B.F."/>
        </authorList>
    </citation>
    <scope>NUCLEOTIDE SEQUENCE</scope>
    <source>
        <strain evidence="3">And28</strain>
    </source>
</reference>
<keyword evidence="4" id="KW-1185">Reference proteome</keyword>
<sequence length="149" mass="17038">MALPLVRLLRKEIQESGVKETLLKVIRFKDAWFEKSSKRLIGTDQFGNSYYETALDAQLRERFVVPANAKQYDASSIPPEWHNWLHRMTNVPPTSVAPYVPKYAKNHRSNPTGSGNAYLQPAHFLNPKYSNVRNAQSVEEWNPNTPAAQ</sequence>
<comment type="subcellular location">
    <subcellularLocation>
        <location evidence="2">Mitochondrion inner membrane</location>
        <topology evidence="2">Peripheral membrane protein</topology>
        <orientation evidence="2">Matrix side</orientation>
    </subcellularLocation>
</comment>